<keyword evidence="2" id="KW-1185">Reference proteome</keyword>
<accession>A0A846X056</accession>
<dbReference type="AlphaFoldDB" id="A0A846X056"/>
<proteinExistence type="predicted"/>
<name>A0A846X056_9ACTN</name>
<dbReference type="RefSeq" id="WP_168545894.1">
    <property type="nucleotide sequence ID" value="NZ_BAAAKS010000064.1"/>
</dbReference>
<dbReference type="Proteomes" id="UP000582646">
    <property type="component" value="Unassembled WGS sequence"/>
</dbReference>
<comment type="caution">
    <text evidence="1">The sequence shown here is derived from an EMBL/GenBank/DDBJ whole genome shotgun (WGS) entry which is preliminary data.</text>
</comment>
<organism evidence="1 2">
    <name type="scientific">Tsukamurella spumae</name>
    <dbReference type="NCBI Taxonomy" id="44753"/>
    <lineage>
        <taxon>Bacteria</taxon>
        <taxon>Bacillati</taxon>
        <taxon>Actinomycetota</taxon>
        <taxon>Actinomycetes</taxon>
        <taxon>Mycobacteriales</taxon>
        <taxon>Tsukamurellaceae</taxon>
        <taxon>Tsukamurella</taxon>
    </lineage>
</organism>
<sequence length="202" mass="23011">MTFGVPAETELVDSGWKIDGFLLGVSGNLYNLTRRNNDDQNVQLEGVLNFDQNRWLDAGAPELKNNETGIFAKRRRDKEIQSLVSGLRHDVELLQRAGAIPGTDMYFDPQRLVHLPQQVYRRVGTAWDKLGGKGRWSDELRLDSVDRSWFAASDTGTALIRAYNINVEGNDVYVLSDWLKEQIRQCLRGYEMQGGFGRRSLF</sequence>
<gene>
    <name evidence="1" type="ORF">HF999_10860</name>
</gene>
<protein>
    <submittedName>
        <fullName evidence="1">Uncharacterized protein</fullName>
    </submittedName>
</protein>
<dbReference type="EMBL" id="JAAXOQ010000012">
    <property type="protein sequence ID" value="NKY18868.1"/>
    <property type="molecule type" value="Genomic_DNA"/>
</dbReference>
<reference evidence="1 2" key="1">
    <citation type="submission" date="2020-04" db="EMBL/GenBank/DDBJ databases">
        <title>MicrobeNet Type strains.</title>
        <authorList>
            <person name="Nicholson A.C."/>
        </authorList>
    </citation>
    <scope>NUCLEOTIDE SEQUENCE [LARGE SCALE GENOMIC DNA]</scope>
    <source>
        <strain evidence="1 2">DSM 44113</strain>
    </source>
</reference>
<evidence type="ECO:0000313" key="2">
    <source>
        <dbReference type="Proteomes" id="UP000582646"/>
    </source>
</evidence>
<evidence type="ECO:0000313" key="1">
    <source>
        <dbReference type="EMBL" id="NKY18868.1"/>
    </source>
</evidence>